<feature type="transmembrane region" description="Helical" evidence="13">
    <location>
        <begin position="100"/>
        <end position="118"/>
    </location>
</feature>
<feature type="transmembrane region" description="Helical" evidence="13">
    <location>
        <begin position="246"/>
        <end position="264"/>
    </location>
</feature>
<dbReference type="Proteomes" id="UP000265719">
    <property type="component" value="Chromosome"/>
</dbReference>
<feature type="domain" description="SLC26A/SulP transporter" evidence="14">
    <location>
        <begin position="97"/>
        <end position="458"/>
    </location>
</feature>
<sequence length="843" mass="88344">MVTVRVAESTASTTAPGAACAPESRPHAGHPPDHHGGPSARRTTRKDRPPGPVAPLPRTAVSSRECHVCEDVQGPRPNRPTAPLSPAHRPLLPRTLPGDIGASFVVFLIAVPLSLGIAVASGAPLIAGIVAAAVGGIVAAAVGGSAVQVSGPAAGLTLIVADLVATHGWGVTCLITALAGLVQLALGLFRVARAALAVSPAVIHGMLAGIGITIALAQLHVVLGGAPQSSAVANILELPRQVRDNHTPAVAAGLLTIAIMLVWSRLPDLGRLRPRGVPAALVAVAAVTLVTSVGHWPVERVDLPDSSAELWNGPLLPEVDQLHGVAFGVVTVALVASVESLLCAIAVDRLHDGRRVRLDRELAGQGAANLTSGLLGGLPVAGVIVRSSANVRAGGRTPLAAILHGVWIVLFVALFSNAVELIPMAALAGLLVYIGAQMVNLAHLRDLRRQHEAGVYLVTLTGVVVLGLVEGVLVGFALAVLMALRRLTGVTVRTEERPGRPGQWHVVVQGSLTFLGVPRVTQVLRTIPVGAHVDLDLHVDFMDHAAFESIHAWRMDHERRGGSVDIDEVHENWYERNSTRTAPVAKTAPSGMARWWAPWTVRLGSGRGLSASGLLLAGAREYHASTTERMRALMGRLAQNQSPHSLFITCADSRVVPNLITASGPGDLFTVRNVGNLVPPHGTQPPDDSVASAVEYAVSVLGVRSIVVCGHSHCGAMRAVLDGVPPPHPGPVELGALGRWLHHARPSLDLLGETAPDTPPAEAVRRLSQANVVRQLRNLLSYPVVRDRRDRGLLELIGMYFDLETATVHLLDERTGSFVAVDASVLPTPRSGEEAPTGRVPLR</sequence>
<dbReference type="GO" id="GO:0015976">
    <property type="term" value="P:carbon utilization"/>
    <property type="evidence" value="ECO:0007669"/>
    <property type="project" value="InterPro"/>
</dbReference>
<proteinExistence type="inferred from homology"/>
<reference evidence="15" key="1">
    <citation type="submission" date="2020-10" db="EMBL/GenBank/DDBJ databases">
        <title>De novo genome project of the cellulose decomposer Thermobifida halotolerans type strain.</title>
        <authorList>
            <person name="Nagy I."/>
            <person name="Horvath B."/>
            <person name="Kukolya J."/>
            <person name="Nagy I."/>
            <person name="Orsini M."/>
        </authorList>
    </citation>
    <scope>NUCLEOTIDE SEQUENCE</scope>
    <source>
        <strain evidence="15">DSM 44931</strain>
    </source>
</reference>
<evidence type="ECO:0000256" key="12">
    <source>
        <dbReference type="SAM" id="MobiDB-lite"/>
    </source>
</evidence>
<comment type="cofactor">
    <cofactor evidence="11">
        <name>Zn(2+)</name>
        <dbReference type="ChEBI" id="CHEBI:29105"/>
    </cofactor>
    <text evidence="11">Binds 1 zinc ion per subunit.</text>
</comment>
<evidence type="ECO:0000259" key="14">
    <source>
        <dbReference type="Pfam" id="PF00916"/>
    </source>
</evidence>
<protein>
    <recommendedName>
        <fullName evidence="3">carbonic anhydrase</fullName>
        <ecNumber evidence="3">4.2.1.1</ecNumber>
    </recommendedName>
</protein>
<dbReference type="InterPro" id="IPR045066">
    <property type="entry name" value="Beta_CA_cladeB"/>
</dbReference>
<evidence type="ECO:0000256" key="7">
    <source>
        <dbReference type="ARBA" id="ARBA00023136"/>
    </source>
</evidence>
<keyword evidence="16" id="KW-1185">Reference proteome</keyword>
<feature type="compositionally biased region" description="Basic and acidic residues" evidence="12">
    <location>
        <begin position="24"/>
        <end position="36"/>
    </location>
</feature>
<dbReference type="Gene3D" id="3.40.1050.10">
    <property type="entry name" value="Carbonic anhydrase"/>
    <property type="match status" value="1"/>
</dbReference>
<organism evidence="15 16">
    <name type="scientific">Thermobifida halotolerans</name>
    <dbReference type="NCBI Taxonomy" id="483545"/>
    <lineage>
        <taxon>Bacteria</taxon>
        <taxon>Bacillati</taxon>
        <taxon>Actinomycetota</taxon>
        <taxon>Actinomycetes</taxon>
        <taxon>Streptosporangiales</taxon>
        <taxon>Nocardiopsidaceae</taxon>
        <taxon>Thermobifida</taxon>
    </lineage>
</organism>
<feature type="binding site" evidence="11">
    <location>
        <position position="652"/>
    </location>
    <ligand>
        <name>Zn(2+)</name>
        <dbReference type="ChEBI" id="CHEBI:29105"/>
    </ligand>
</feature>
<dbReference type="AlphaFoldDB" id="A0AA97M1A0"/>
<keyword evidence="5 11" id="KW-0862">Zinc</keyword>
<dbReference type="InterPro" id="IPR036874">
    <property type="entry name" value="Carbonic_anhydrase_sf"/>
</dbReference>
<comment type="similarity">
    <text evidence="2">Belongs to the beta-class carbonic anhydrase family.</text>
</comment>
<dbReference type="GO" id="GO:0055085">
    <property type="term" value="P:transmembrane transport"/>
    <property type="evidence" value="ECO:0007669"/>
    <property type="project" value="InterPro"/>
</dbReference>
<comment type="subcellular location">
    <subcellularLocation>
        <location evidence="1">Membrane</location>
        <topology evidence="1">Multi-pass membrane protein</topology>
    </subcellularLocation>
</comment>
<dbReference type="Pfam" id="PF00916">
    <property type="entry name" value="Sulfate_transp"/>
    <property type="match status" value="1"/>
</dbReference>
<feature type="binding site" evidence="11">
    <location>
        <position position="650"/>
    </location>
    <ligand>
        <name>Zn(2+)</name>
        <dbReference type="ChEBI" id="CHEBI:29105"/>
    </ligand>
</feature>
<dbReference type="KEGG" id="thao:NI17_011955"/>
<feature type="transmembrane region" description="Helical" evidence="13">
    <location>
        <begin position="125"/>
        <end position="147"/>
    </location>
</feature>
<feature type="transmembrane region" description="Helical" evidence="13">
    <location>
        <begin position="325"/>
        <end position="347"/>
    </location>
</feature>
<gene>
    <name evidence="15" type="ORF">NI17_011955</name>
</gene>
<feature type="binding site" evidence="11">
    <location>
        <position position="714"/>
    </location>
    <ligand>
        <name>Zn(2+)</name>
        <dbReference type="ChEBI" id="CHEBI:29105"/>
    </ligand>
</feature>
<feature type="transmembrane region" description="Helical" evidence="13">
    <location>
        <begin position="454"/>
        <end position="484"/>
    </location>
</feature>
<keyword evidence="6 13" id="KW-1133">Transmembrane helix</keyword>
<dbReference type="CDD" id="cd00884">
    <property type="entry name" value="beta_CA_cladeB"/>
    <property type="match status" value="1"/>
</dbReference>
<dbReference type="PANTHER" id="PTHR11814">
    <property type="entry name" value="SULFATE TRANSPORTER"/>
    <property type="match status" value="1"/>
</dbReference>
<feature type="transmembrane region" description="Helical" evidence="13">
    <location>
        <begin position="397"/>
        <end position="415"/>
    </location>
</feature>
<evidence type="ECO:0000256" key="5">
    <source>
        <dbReference type="ARBA" id="ARBA00022833"/>
    </source>
</evidence>
<dbReference type="PROSITE" id="PS00705">
    <property type="entry name" value="PROK_CO2_ANHYDRASE_2"/>
    <property type="match status" value="1"/>
</dbReference>
<evidence type="ECO:0000313" key="16">
    <source>
        <dbReference type="Proteomes" id="UP000265719"/>
    </source>
</evidence>
<feature type="region of interest" description="Disordered" evidence="12">
    <location>
        <begin position="1"/>
        <end position="65"/>
    </location>
</feature>
<evidence type="ECO:0000256" key="1">
    <source>
        <dbReference type="ARBA" id="ARBA00004141"/>
    </source>
</evidence>
<evidence type="ECO:0000256" key="13">
    <source>
        <dbReference type="SAM" id="Phobius"/>
    </source>
</evidence>
<keyword evidence="8" id="KW-0456">Lyase</keyword>
<comment type="function">
    <text evidence="9">Catalyzes the reversible hydration of carbon dioxide to form bicarbonate.</text>
</comment>
<dbReference type="InterPro" id="IPR011547">
    <property type="entry name" value="SLC26A/SulP_dom"/>
</dbReference>
<dbReference type="SMART" id="SM00947">
    <property type="entry name" value="Pro_CA"/>
    <property type="match status" value="1"/>
</dbReference>
<feature type="transmembrane region" description="Helical" evidence="13">
    <location>
        <begin position="201"/>
        <end position="226"/>
    </location>
</feature>
<evidence type="ECO:0000256" key="6">
    <source>
        <dbReference type="ARBA" id="ARBA00022989"/>
    </source>
</evidence>
<name>A0AA97M1A0_9ACTN</name>
<dbReference type="EC" id="4.2.1.1" evidence="3"/>
<dbReference type="PROSITE" id="PS00704">
    <property type="entry name" value="PROK_CO2_ANHYDRASE_1"/>
    <property type="match status" value="1"/>
</dbReference>
<dbReference type="InterPro" id="IPR001902">
    <property type="entry name" value="SLC26A/SulP_fam"/>
</dbReference>
<dbReference type="EMBL" id="CP063196">
    <property type="protein sequence ID" value="UOE21744.1"/>
    <property type="molecule type" value="Genomic_DNA"/>
</dbReference>
<keyword evidence="11" id="KW-0479">Metal-binding</keyword>
<keyword evidence="7 13" id="KW-0472">Membrane</keyword>
<feature type="transmembrane region" description="Helical" evidence="13">
    <location>
        <begin position="167"/>
        <end position="189"/>
    </location>
</feature>
<evidence type="ECO:0000256" key="11">
    <source>
        <dbReference type="PIRSR" id="PIRSR601765-1"/>
    </source>
</evidence>
<feature type="transmembrane region" description="Helical" evidence="13">
    <location>
        <begin position="421"/>
        <end position="442"/>
    </location>
</feature>
<evidence type="ECO:0000256" key="8">
    <source>
        <dbReference type="ARBA" id="ARBA00023239"/>
    </source>
</evidence>
<evidence type="ECO:0000256" key="9">
    <source>
        <dbReference type="ARBA" id="ARBA00024993"/>
    </source>
</evidence>
<keyword evidence="4 13" id="KW-0812">Transmembrane</keyword>
<evidence type="ECO:0000256" key="4">
    <source>
        <dbReference type="ARBA" id="ARBA00022692"/>
    </source>
</evidence>
<dbReference type="InterPro" id="IPR001765">
    <property type="entry name" value="Carbonic_anhydrase"/>
</dbReference>
<evidence type="ECO:0000313" key="15">
    <source>
        <dbReference type="EMBL" id="UOE21744.1"/>
    </source>
</evidence>
<dbReference type="GO" id="GO:0016020">
    <property type="term" value="C:membrane"/>
    <property type="evidence" value="ECO:0007669"/>
    <property type="project" value="UniProtKB-SubCell"/>
</dbReference>
<dbReference type="SUPFAM" id="SSF53056">
    <property type="entry name" value="beta-carbonic anhydrase, cab"/>
    <property type="match status" value="1"/>
</dbReference>
<feature type="transmembrane region" description="Helical" evidence="13">
    <location>
        <begin position="276"/>
        <end position="296"/>
    </location>
</feature>
<evidence type="ECO:0000256" key="2">
    <source>
        <dbReference type="ARBA" id="ARBA00006217"/>
    </source>
</evidence>
<comment type="catalytic activity">
    <reaction evidence="10">
        <text>hydrogencarbonate + H(+) = CO2 + H2O</text>
        <dbReference type="Rhea" id="RHEA:10748"/>
        <dbReference type="ChEBI" id="CHEBI:15377"/>
        <dbReference type="ChEBI" id="CHEBI:15378"/>
        <dbReference type="ChEBI" id="CHEBI:16526"/>
        <dbReference type="ChEBI" id="CHEBI:17544"/>
        <dbReference type="EC" id="4.2.1.1"/>
    </reaction>
</comment>
<accession>A0AA97M1A0</accession>
<dbReference type="GO" id="GO:0008270">
    <property type="term" value="F:zinc ion binding"/>
    <property type="evidence" value="ECO:0007669"/>
    <property type="project" value="InterPro"/>
</dbReference>
<dbReference type="Pfam" id="PF00484">
    <property type="entry name" value="Pro_CA"/>
    <property type="match status" value="1"/>
</dbReference>
<evidence type="ECO:0000256" key="3">
    <source>
        <dbReference type="ARBA" id="ARBA00012925"/>
    </source>
</evidence>
<dbReference type="InterPro" id="IPR015892">
    <property type="entry name" value="Carbonic_anhydrase_CS"/>
</dbReference>
<dbReference type="GO" id="GO:0004089">
    <property type="term" value="F:carbonate dehydratase activity"/>
    <property type="evidence" value="ECO:0007669"/>
    <property type="project" value="UniProtKB-EC"/>
</dbReference>
<feature type="binding site" evidence="11">
    <location>
        <position position="711"/>
    </location>
    <ligand>
        <name>Zn(2+)</name>
        <dbReference type="ChEBI" id="CHEBI:29105"/>
    </ligand>
</feature>
<evidence type="ECO:0000256" key="10">
    <source>
        <dbReference type="ARBA" id="ARBA00048348"/>
    </source>
</evidence>